<dbReference type="Proteomes" id="UP000030401">
    <property type="component" value="Unassembled WGS sequence"/>
</dbReference>
<dbReference type="EMBL" id="AVPG01000022">
    <property type="protein sequence ID" value="KGX85507.1"/>
    <property type="molecule type" value="Genomic_DNA"/>
</dbReference>
<sequence length="82" mass="9887">MSEFHKLLNQLRPYEEIKDDTDYKVKRLLLNYVYLTMVQLGITGVEKFSMCYSVARWFEENLDQGWKEQFINKYNPEGIKSL</sequence>
<evidence type="ECO:0000313" key="1">
    <source>
        <dbReference type="EMBL" id="KGX85507.1"/>
    </source>
</evidence>
<organism evidence="1 2">
    <name type="scientific">Pontibacillus litoralis JSM 072002</name>
    <dbReference type="NCBI Taxonomy" id="1385512"/>
    <lineage>
        <taxon>Bacteria</taxon>
        <taxon>Bacillati</taxon>
        <taxon>Bacillota</taxon>
        <taxon>Bacilli</taxon>
        <taxon>Bacillales</taxon>
        <taxon>Bacillaceae</taxon>
        <taxon>Pontibacillus</taxon>
    </lineage>
</organism>
<comment type="caution">
    <text evidence="1">The sequence shown here is derived from an EMBL/GenBank/DDBJ whole genome shotgun (WGS) entry which is preliminary data.</text>
</comment>
<dbReference type="STRING" id="1385512.N784_08850"/>
<keyword evidence="2" id="KW-1185">Reference proteome</keyword>
<dbReference type="RefSeq" id="WP_036835402.1">
    <property type="nucleotide sequence ID" value="NZ_AVPG01000022.1"/>
</dbReference>
<accession>A0A0A5HPJ2</accession>
<protein>
    <submittedName>
        <fullName evidence="1">Uncharacterized protein</fullName>
    </submittedName>
</protein>
<dbReference type="OrthoDB" id="70280at2"/>
<dbReference type="AlphaFoldDB" id="A0A0A5HPJ2"/>
<proteinExistence type="predicted"/>
<gene>
    <name evidence="1" type="ORF">N784_08850</name>
</gene>
<reference evidence="1 2" key="1">
    <citation type="submission" date="2013-08" db="EMBL/GenBank/DDBJ databases">
        <authorList>
            <person name="Huang J."/>
            <person name="Wang G."/>
        </authorList>
    </citation>
    <scope>NUCLEOTIDE SEQUENCE [LARGE SCALE GENOMIC DNA]</scope>
    <source>
        <strain evidence="1 2">JSM 072002</strain>
    </source>
</reference>
<evidence type="ECO:0000313" key="2">
    <source>
        <dbReference type="Proteomes" id="UP000030401"/>
    </source>
</evidence>
<name>A0A0A5HPJ2_9BACI</name>